<accession>A0A4V1XCN5</accession>
<comment type="caution">
    <text evidence="3">The sequence shown here is derived from an EMBL/GenBank/DDBJ whole genome shotgun (WGS) entry which is preliminary data.</text>
</comment>
<keyword evidence="4" id="KW-1185">Reference proteome</keyword>
<evidence type="ECO:0000256" key="1">
    <source>
        <dbReference type="SAM" id="MobiDB-lite"/>
    </source>
</evidence>
<gene>
    <name evidence="3" type="ORF">DL764_000703</name>
</gene>
<feature type="region of interest" description="Disordered" evidence="1">
    <location>
        <begin position="49"/>
        <end position="80"/>
    </location>
</feature>
<feature type="signal peptide" evidence="2">
    <location>
        <begin position="1"/>
        <end position="29"/>
    </location>
</feature>
<dbReference type="AlphaFoldDB" id="A0A4V1XCN5"/>
<name>A0A4V1XCN5_9PEZI</name>
<reference evidence="3 4" key="1">
    <citation type="submission" date="2018-06" db="EMBL/GenBank/DDBJ databases">
        <title>Complete Genomes of Monosporascus.</title>
        <authorList>
            <person name="Robinson A.J."/>
            <person name="Natvig D.O."/>
        </authorList>
    </citation>
    <scope>NUCLEOTIDE SEQUENCE [LARGE SCALE GENOMIC DNA]</scope>
    <source>
        <strain evidence="3 4">CBS 110550</strain>
    </source>
</reference>
<evidence type="ECO:0000313" key="3">
    <source>
        <dbReference type="EMBL" id="RYP10369.1"/>
    </source>
</evidence>
<feature type="chain" id="PRO_5020266895" evidence="2">
    <location>
        <begin position="30"/>
        <end position="80"/>
    </location>
</feature>
<evidence type="ECO:0000256" key="2">
    <source>
        <dbReference type="SAM" id="SignalP"/>
    </source>
</evidence>
<sequence length="80" mass="8144">MTTSSSRVVKSAAFIALILITALAGLAAAVPPPTRAPGSAILPRHLPVAAPHNCTDPNHHRGGASGTRPDPAEAVGFYRP</sequence>
<keyword evidence="2" id="KW-0732">Signal</keyword>
<dbReference type="Proteomes" id="UP000293360">
    <property type="component" value="Unassembled WGS sequence"/>
</dbReference>
<dbReference type="OrthoDB" id="4755676at2759"/>
<evidence type="ECO:0000313" key="4">
    <source>
        <dbReference type="Proteomes" id="UP000293360"/>
    </source>
</evidence>
<dbReference type="EMBL" id="QJNU01000019">
    <property type="protein sequence ID" value="RYP10369.1"/>
    <property type="molecule type" value="Genomic_DNA"/>
</dbReference>
<proteinExistence type="predicted"/>
<protein>
    <submittedName>
        <fullName evidence="3">Uncharacterized protein</fullName>
    </submittedName>
</protein>
<organism evidence="3 4">
    <name type="scientific">Monosporascus ibericus</name>
    <dbReference type="NCBI Taxonomy" id="155417"/>
    <lineage>
        <taxon>Eukaryota</taxon>
        <taxon>Fungi</taxon>
        <taxon>Dikarya</taxon>
        <taxon>Ascomycota</taxon>
        <taxon>Pezizomycotina</taxon>
        <taxon>Sordariomycetes</taxon>
        <taxon>Xylariomycetidae</taxon>
        <taxon>Xylariales</taxon>
        <taxon>Xylariales incertae sedis</taxon>
        <taxon>Monosporascus</taxon>
    </lineage>
</organism>